<evidence type="ECO:0000256" key="2">
    <source>
        <dbReference type="ARBA" id="ARBA00022490"/>
    </source>
</evidence>
<keyword evidence="2" id="KW-0963">Cytoplasm</keyword>
<protein>
    <recommendedName>
        <fullName evidence="7">Serine/threonine-protein kinase 11-interacting protein</fullName>
    </recommendedName>
</protein>
<dbReference type="PANTHER" id="PTHR15454:SF69">
    <property type="entry name" value="SERINE_THREONINE-PROTEIN KINASE 11-INTERACTING PROTEIN"/>
    <property type="match status" value="1"/>
</dbReference>
<evidence type="ECO:0008006" key="7">
    <source>
        <dbReference type="Google" id="ProtNLM"/>
    </source>
</evidence>
<evidence type="ECO:0000256" key="1">
    <source>
        <dbReference type="ARBA" id="ARBA00004496"/>
    </source>
</evidence>
<reference evidence="5 6" key="1">
    <citation type="submission" date="2024-04" db="EMBL/GenBank/DDBJ databases">
        <title>The reference genome of an endangered Asteraceae, Deinandra increscens subsp. villosa, native to the Central Coast of California.</title>
        <authorList>
            <person name="Guilliams M."/>
            <person name="Hasenstab-Lehman K."/>
            <person name="Meyer R."/>
            <person name="Mcevoy S."/>
        </authorList>
    </citation>
    <scope>NUCLEOTIDE SEQUENCE [LARGE SCALE GENOMIC DNA]</scope>
    <source>
        <tissue evidence="5">Leaf</tissue>
    </source>
</reference>
<dbReference type="InterPro" id="IPR001611">
    <property type="entry name" value="Leu-rich_rpt"/>
</dbReference>
<keyword evidence="6" id="KW-1185">Reference proteome</keyword>
<dbReference type="InterPro" id="IPR032675">
    <property type="entry name" value="LRR_dom_sf"/>
</dbReference>
<dbReference type="AlphaFoldDB" id="A0AAP0CTM1"/>
<dbReference type="SUPFAM" id="SSF52058">
    <property type="entry name" value="L domain-like"/>
    <property type="match status" value="1"/>
</dbReference>
<comment type="caution">
    <text evidence="5">The sequence shown here is derived from an EMBL/GenBank/DDBJ whole genome shotgun (WGS) entry which is preliminary data.</text>
</comment>
<gene>
    <name evidence="5" type="ORF">SSX86_019976</name>
</gene>
<dbReference type="PANTHER" id="PTHR15454">
    <property type="entry name" value="NISCHARIN RELATED"/>
    <property type="match status" value="1"/>
</dbReference>
<dbReference type="Proteomes" id="UP001408789">
    <property type="component" value="Unassembled WGS sequence"/>
</dbReference>
<organism evidence="5 6">
    <name type="scientific">Deinandra increscens subsp. villosa</name>
    <dbReference type="NCBI Taxonomy" id="3103831"/>
    <lineage>
        <taxon>Eukaryota</taxon>
        <taxon>Viridiplantae</taxon>
        <taxon>Streptophyta</taxon>
        <taxon>Embryophyta</taxon>
        <taxon>Tracheophyta</taxon>
        <taxon>Spermatophyta</taxon>
        <taxon>Magnoliopsida</taxon>
        <taxon>eudicotyledons</taxon>
        <taxon>Gunneridae</taxon>
        <taxon>Pentapetalae</taxon>
        <taxon>asterids</taxon>
        <taxon>campanulids</taxon>
        <taxon>Asterales</taxon>
        <taxon>Asteraceae</taxon>
        <taxon>Asteroideae</taxon>
        <taxon>Heliantheae alliance</taxon>
        <taxon>Madieae</taxon>
        <taxon>Madiinae</taxon>
        <taxon>Deinandra</taxon>
    </lineage>
</organism>
<dbReference type="EMBL" id="JBCNJP010000019">
    <property type="protein sequence ID" value="KAK9062786.1"/>
    <property type="molecule type" value="Genomic_DNA"/>
</dbReference>
<dbReference type="Pfam" id="PF12799">
    <property type="entry name" value="LRR_4"/>
    <property type="match status" value="1"/>
</dbReference>
<evidence type="ECO:0000256" key="3">
    <source>
        <dbReference type="ARBA" id="ARBA00022614"/>
    </source>
</evidence>
<evidence type="ECO:0000313" key="5">
    <source>
        <dbReference type="EMBL" id="KAK9062786.1"/>
    </source>
</evidence>
<dbReference type="PROSITE" id="PS51450">
    <property type="entry name" value="LRR"/>
    <property type="match status" value="2"/>
</dbReference>
<accession>A0AAP0CTM1</accession>
<proteinExistence type="predicted"/>
<dbReference type="FunFam" id="3.80.10.10:FF:000502">
    <property type="entry name" value="Predicted protein"/>
    <property type="match status" value="1"/>
</dbReference>
<keyword evidence="4" id="KW-0677">Repeat</keyword>
<dbReference type="Gene3D" id="3.80.10.10">
    <property type="entry name" value="Ribonuclease Inhibitor"/>
    <property type="match status" value="2"/>
</dbReference>
<comment type="subcellular location">
    <subcellularLocation>
        <location evidence="1">Cytoplasm</location>
    </subcellularLocation>
</comment>
<dbReference type="InterPro" id="IPR025875">
    <property type="entry name" value="Leu-rich_rpt_4"/>
</dbReference>
<evidence type="ECO:0000313" key="6">
    <source>
        <dbReference type="Proteomes" id="UP001408789"/>
    </source>
</evidence>
<sequence>MAAIVTGDRYLESLVNFVEKQASLLIDGSLVLKLNPVGLHYVESRLESLAELERLLAGAPVDYLRAYVSDLGDHRALEQLRRILRILTSLKVISALPPQSCRDPTPLCLLPFSRLKVLELRGCDLSTSAARGLLELRHTLEKIVCHNSTDALRHVFASRIAEIEDSPQWKRLSFVSCAYNGLVLMDDSLRLLPVVETLDLSRNKFSKVDNLWRCSKLKHLDLGFNQLRTIASFSKMSCQIAKLVLRNNALTTIRGVENLKSLEGLDLSYNCISNFSELELLAGLPSLQNLWLEGNPVCSANWYRAQMYSFFFDPDKLILDDKKISTREVWKRQIIIARRHKQPSSFGFYSPAKDDAEGEGIINTKMRKLSRVASIESETLGAIVYSDNDSVTLDEDDRGKQENADLNKEAEIVDFITKIEVMKRERPTLWSDKFYKRMTYVSDKHMKGNIPSRIPLIPSKEKDSRKRRRLKHFGKKSRYISGSADVFEYDRHMDLQESYYPYDDLSVNAVSHETEYGPISNHMNLKSYYDKRFNRTRNIQLPEDVGTCSDNGIKVERPETAILDTVGDITEAHSPSVYTGSPPHYQEDILHRRHNLEEEFLQLSVESYSVASSDSYTSDSGDDKVEIRSHIYNESTTADLLRSMDSLSFFSCEDLQKTIEYDLCSVKVGDSDQLGNNNYEAGLHDGEIVDLMKQEANCLDQKVCKRKPKRRVVSLTESIVQTDNDNDSHKFNSSTHDVHGEASISDHQMLVDVIYKSLKFWTKAILGQPNLIRPTLGPLVNRTHYIDSGGGILSEKNLSGPGTGELISDNFRIDLADFGVEEPCREYVSCHCLFEDPSGYSKSEMALLLKCEQKLYVALLGGGHDGSGSSPSLVGCLGTEDVKEVLVGLGLQAVRVYAKRGARYMFITRSIEKSRLLISMLEFFNSNTKKKGFPLISLDKIQVALFERDVCGGSKTNILQYSMVQFWHNNSEDDQWFSRSLFVLGGHMLVCVEDISQFGFDSQDIFTPYFSLDSCCFITSALEMVIDTKERYCVTLTLSSVTSEFTPWNLSMKSENGSPNNSPGAPVPVTWKLRWFSEDGLSKFIALVKALHAGAGPTSPLTIRYVS</sequence>
<evidence type="ECO:0000256" key="4">
    <source>
        <dbReference type="ARBA" id="ARBA00022737"/>
    </source>
</evidence>
<dbReference type="SMART" id="SM00365">
    <property type="entry name" value="LRR_SD22"/>
    <property type="match status" value="3"/>
</dbReference>
<keyword evidence="3" id="KW-0433">Leucine-rich repeat</keyword>
<dbReference type="FunFam" id="3.80.10.10:FF:000801">
    <property type="entry name" value="Outer arm dynein light chain 1"/>
    <property type="match status" value="1"/>
</dbReference>
<name>A0AAP0CTM1_9ASTR</name>
<dbReference type="Pfam" id="PF13855">
    <property type="entry name" value="LRR_8"/>
    <property type="match status" value="1"/>
</dbReference>
<dbReference type="GO" id="GO:0005737">
    <property type="term" value="C:cytoplasm"/>
    <property type="evidence" value="ECO:0007669"/>
    <property type="project" value="UniProtKB-SubCell"/>
</dbReference>